<name>A0AAN7EMY1_QUERU</name>
<dbReference type="AlphaFoldDB" id="A0AAN7EMY1"/>
<dbReference type="Proteomes" id="UP001324115">
    <property type="component" value="Unassembled WGS sequence"/>
</dbReference>
<reference evidence="2 3" key="1">
    <citation type="journal article" date="2023" name="G3 (Bethesda)">
        <title>A haplotype-resolved chromosome-scale genome for Quercus rubra L. provides insights into the genetics of adaptive traits for red oak species.</title>
        <authorList>
            <person name="Kapoor B."/>
            <person name="Jenkins J."/>
            <person name="Schmutz J."/>
            <person name="Zhebentyayeva T."/>
            <person name="Kuelheim C."/>
            <person name="Coggeshall M."/>
            <person name="Heim C."/>
            <person name="Lasky J.R."/>
            <person name="Leites L."/>
            <person name="Islam-Faridi N."/>
            <person name="Romero-Severson J."/>
            <person name="DeLeo V.L."/>
            <person name="Lucas S.M."/>
            <person name="Lazic D."/>
            <person name="Gailing O."/>
            <person name="Carlson J."/>
            <person name="Staton M."/>
        </authorList>
    </citation>
    <scope>NUCLEOTIDE SEQUENCE [LARGE SCALE GENOMIC DNA]</scope>
    <source>
        <strain evidence="2">Pseudo-F2</strain>
    </source>
</reference>
<accession>A0AAN7EMY1</accession>
<comment type="caution">
    <text evidence="2">The sequence shown here is derived from an EMBL/GenBank/DDBJ whole genome shotgun (WGS) entry which is preliminary data.</text>
</comment>
<proteinExistence type="predicted"/>
<keyword evidence="3" id="KW-1185">Reference proteome</keyword>
<protein>
    <submittedName>
        <fullName evidence="2">Uncharacterized protein</fullName>
    </submittedName>
</protein>
<evidence type="ECO:0000313" key="3">
    <source>
        <dbReference type="Proteomes" id="UP001324115"/>
    </source>
</evidence>
<evidence type="ECO:0000313" key="2">
    <source>
        <dbReference type="EMBL" id="KAK4575785.1"/>
    </source>
</evidence>
<evidence type="ECO:0000256" key="1">
    <source>
        <dbReference type="SAM" id="MobiDB-lite"/>
    </source>
</evidence>
<feature type="region of interest" description="Disordered" evidence="1">
    <location>
        <begin position="1"/>
        <end position="31"/>
    </location>
</feature>
<organism evidence="2 3">
    <name type="scientific">Quercus rubra</name>
    <name type="common">Northern red oak</name>
    <name type="synonym">Quercus borealis</name>
    <dbReference type="NCBI Taxonomy" id="3512"/>
    <lineage>
        <taxon>Eukaryota</taxon>
        <taxon>Viridiplantae</taxon>
        <taxon>Streptophyta</taxon>
        <taxon>Embryophyta</taxon>
        <taxon>Tracheophyta</taxon>
        <taxon>Spermatophyta</taxon>
        <taxon>Magnoliopsida</taxon>
        <taxon>eudicotyledons</taxon>
        <taxon>Gunneridae</taxon>
        <taxon>Pentapetalae</taxon>
        <taxon>rosids</taxon>
        <taxon>fabids</taxon>
        <taxon>Fagales</taxon>
        <taxon>Fagaceae</taxon>
        <taxon>Quercus</taxon>
    </lineage>
</organism>
<dbReference type="EMBL" id="JAXUIC010000008">
    <property type="protein sequence ID" value="KAK4575785.1"/>
    <property type="molecule type" value="Genomic_DNA"/>
</dbReference>
<sequence>MAKKSFFKKTNPYPGEEISDSNHPQRISCNKKAKSICRTRRRNLIKRKSLVSSLLQVVHQKFSSHLQIHKFGLLTILIWFTSLKKTTRILYAMSFQAITSFVHV</sequence>
<gene>
    <name evidence="2" type="ORF">RGQ29_026657</name>
</gene>